<dbReference type="Gene3D" id="3.30.110.190">
    <property type="match status" value="1"/>
</dbReference>
<name>A0A417Y7L9_9ACTN</name>
<feature type="region of interest" description="Disordered" evidence="1">
    <location>
        <begin position="63"/>
        <end position="84"/>
    </location>
</feature>
<evidence type="ECO:0000313" key="3">
    <source>
        <dbReference type="Proteomes" id="UP000283644"/>
    </source>
</evidence>
<gene>
    <name evidence="2" type="ORF">D0Z08_02150</name>
</gene>
<proteinExistence type="predicted"/>
<protein>
    <submittedName>
        <fullName evidence="2">DUF4393 domain-containing protein</fullName>
    </submittedName>
</protein>
<dbReference type="AlphaFoldDB" id="A0A417Y7L9"/>
<dbReference type="EMBL" id="QXGH01000009">
    <property type="protein sequence ID" value="RHW28679.1"/>
    <property type="molecule type" value="Genomic_DNA"/>
</dbReference>
<evidence type="ECO:0000313" key="2">
    <source>
        <dbReference type="EMBL" id="RHW28679.1"/>
    </source>
</evidence>
<sequence>MGALSCERPNAMGVFDSAASVLRRLGPVGEVPARAVELYGHGLLGAERALWAVVRSRMDQVGPPVREIEAPKPKPAPPPDRSPQQMMSALLRESLGQNATSSEREYLVAVLRQLLPDEARIIAALADGPPAPTVSVYRRGSSDLLLDNASLIGRTAAVTLPSRTTRYVAHLLHLGLVELGPEDKTNNVGYELVLADRLVRPALKDGAMGKLPARVERRTLRLSDHGRALWEATRPDEGTS</sequence>
<comment type="caution">
    <text evidence="2">The sequence shown here is derived from an EMBL/GenBank/DDBJ whole genome shotgun (WGS) entry which is preliminary data.</text>
</comment>
<reference evidence="2 3" key="1">
    <citation type="submission" date="2018-09" db="EMBL/GenBank/DDBJ databases">
        <title>Genome sequencing of Nocardioides immobilis CCTCC AB 2017083 for comparison to Nocardioides silvaticus.</title>
        <authorList>
            <person name="Li C."/>
            <person name="Wang G."/>
        </authorList>
    </citation>
    <scope>NUCLEOTIDE SEQUENCE [LARGE SCALE GENOMIC DNA]</scope>
    <source>
        <strain evidence="2 3">CCTCC AB 2017083</strain>
    </source>
</reference>
<evidence type="ECO:0000256" key="1">
    <source>
        <dbReference type="SAM" id="MobiDB-lite"/>
    </source>
</evidence>
<dbReference type="Proteomes" id="UP000283644">
    <property type="component" value="Unassembled WGS sequence"/>
</dbReference>
<keyword evidence="3" id="KW-1185">Reference proteome</keyword>
<organism evidence="2 3">
    <name type="scientific">Nocardioides immobilis</name>
    <dbReference type="NCBI Taxonomy" id="2049295"/>
    <lineage>
        <taxon>Bacteria</taxon>
        <taxon>Bacillati</taxon>
        <taxon>Actinomycetota</taxon>
        <taxon>Actinomycetes</taxon>
        <taxon>Propionibacteriales</taxon>
        <taxon>Nocardioidaceae</taxon>
        <taxon>Nocardioides</taxon>
    </lineage>
</organism>
<accession>A0A417Y7L9</accession>
<dbReference type="Pfam" id="PF14337">
    <property type="entry name" value="Abi_alpha"/>
    <property type="match status" value="1"/>
</dbReference>
<dbReference type="InterPro" id="IPR025506">
    <property type="entry name" value="Abi_alpha"/>
</dbReference>